<feature type="compositionally biased region" description="Polar residues" evidence="1">
    <location>
        <begin position="1"/>
        <end position="14"/>
    </location>
</feature>
<reference evidence="4 5" key="1">
    <citation type="submission" date="2018-11" db="EMBL/GenBank/DDBJ databases">
        <title>Flavobacterium sp. nov., YIM 102701-2 draft genome.</title>
        <authorList>
            <person name="Li G."/>
            <person name="Jiang Y."/>
        </authorList>
    </citation>
    <scope>NUCLEOTIDE SEQUENCE [LARGE SCALE GENOMIC DNA]</scope>
    <source>
        <strain evidence="4 5">YIM 102701-2</strain>
    </source>
</reference>
<proteinExistence type="predicted"/>
<keyword evidence="5" id="KW-1185">Reference proteome</keyword>
<feature type="region of interest" description="Disordered" evidence="1">
    <location>
        <begin position="1"/>
        <end position="22"/>
    </location>
</feature>
<dbReference type="Pfam" id="PF18818">
    <property type="entry name" value="MPTase-PolyVal"/>
    <property type="match status" value="1"/>
</dbReference>
<evidence type="ECO:0000259" key="2">
    <source>
        <dbReference type="Pfam" id="PF08401"/>
    </source>
</evidence>
<dbReference type="AlphaFoldDB" id="A0A3P3W5I8"/>
<evidence type="ECO:0000313" key="5">
    <source>
        <dbReference type="Proteomes" id="UP000275719"/>
    </source>
</evidence>
<organism evidence="4 5">
    <name type="scientific">Paenimyroides tangerinum</name>
    <dbReference type="NCBI Taxonomy" id="2488728"/>
    <lineage>
        <taxon>Bacteria</taxon>
        <taxon>Pseudomonadati</taxon>
        <taxon>Bacteroidota</taxon>
        <taxon>Flavobacteriia</taxon>
        <taxon>Flavobacteriales</taxon>
        <taxon>Flavobacteriaceae</taxon>
        <taxon>Paenimyroides</taxon>
    </lineage>
</organism>
<dbReference type="InterPro" id="IPR013610">
    <property type="entry name" value="ArdC_N"/>
</dbReference>
<accession>A0A3P3W5I8</accession>
<dbReference type="GO" id="GO:0003697">
    <property type="term" value="F:single-stranded DNA binding"/>
    <property type="evidence" value="ECO:0007669"/>
    <property type="project" value="InterPro"/>
</dbReference>
<dbReference type="EMBL" id="RQVQ01000023">
    <property type="protein sequence ID" value="RRJ89708.1"/>
    <property type="molecule type" value="Genomic_DNA"/>
</dbReference>
<evidence type="ECO:0000313" key="4">
    <source>
        <dbReference type="EMBL" id="RRJ89708.1"/>
    </source>
</evidence>
<dbReference type="Proteomes" id="UP000275719">
    <property type="component" value="Unassembled WGS sequence"/>
</dbReference>
<dbReference type="OrthoDB" id="9792687at2"/>
<evidence type="ECO:0000256" key="1">
    <source>
        <dbReference type="SAM" id="MobiDB-lite"/>
    </source>
</evidence>
<gene>
    <name evidence="4" type="ORF">EG240_10935</name>
</gene>
<feature type="domain" description="N-terminal" evidence="2">
    <location>
        <begin position="27"/>
        <end position="157"/>
    </location>
</feature>
<name>A0A3P3W5I8_9FLAO</name>
<dbReference type="Pfam" id="PF08401">
    <property type="entry name" value="ArdcN"/>
    <property type="match status" value="1"/>
</dbReference>
<sequence>MKSNVKSNRSVNTSKETENAKGEASKNINDVFFNTIIDNIEKLEPSNWDHFLKDNLVFSPSNIVSKCKYTRYNKLILAIDILIHERKSFYYATFSQISQANGKLKKGSKSVPIQYFNFDIKHKETKQRISRSDYLKLSSTEQKNFTVRSFLKVYRVFSVEDIENFEACDFKNVSDSENEISEISLNESAEDFVLKLIEKKGLKLEHNAQDIAFYSPSLDKICMPLTTFFKDEHFYYSTLFHEITHWTGHKSRLDRFDDTFVDGRNAYAFEELVAEIGALLFSSEFDYTHQFINSIVYLKSWLNQSNCEDKTLTMQEAFTLSNKAYSFLKY</sequence>
<feature type="domain" description="Polyvalent protein metallopeptidase" evidence="3">
    <location>
        <begin position="195"/>
        <end position="304"/>
    </location>
</feature>
<dbReference type="RefSeq" id="WP_125019434.1">
    <property type="nucleotide sequence ID" value="NZ_RQVQ01000023.1"/>
</dbReference>
<evidence type="ECO:0000259" key="3">
    <source>
        <dbReference type="Pfam" id="PF18818"/>
    </source>
</evidence>
<protein>
    <submittedName>
        <fullName evidence="4">DUF1738 domain-containing protein</fullName>
    </submittedName>
</protein>
<comment type="caution">
    <text evidence="4">The sequence shown here is derived from an EMBL/GenBank/DDBJ whole genome shotgun (WGS) entry which is preliminary data.</text>
</comment>
<dbReference type="InterPro" id="IPR041459">
    <property type="entry name" value="MPTase-PolyVal"/>
</dbReference>